<keyword evidence="4 5" id="KW-0539">Nucleus</keyword>
<evidence type="ECO:0000256" key="5">
    <source>
        <dbReference type="RuleBase" id="RU364132"/>
    </source>
</evidence>
<protein>
    <recommendedName>
        <fullName evidence="5">Ribosome biogenesis regulatory protein</fullName>
    </recommendedName>
</protein>
<dbReference type="GO" id="GO:0042254">
    <property type="term" value="P:ribosome biogenesis"/>
    <property type="evidence" value="ECO:0007669"/>
    <property type="project" value="UniProtKB-KW"/>
</dbReference>
<comment type="caution">
    <text evidence="7">The sequence shown here is derived from an EMBL/GenBank/DDBJ whole genome shotgun (WGS) entry which is preliminary data.</text>
</comment>
<evidence type="ECO:0000256" key="2">
    <source>
        <dbReference type="ARBA" id="ARBA00010077"/>
    </source>
</evidence>
<dbReference type="Proteomes" id="UP001365542">
    <property type="component" value="Unassembled WGS sequence"/>
</dbReference>
<sequence>MATAMDVDEPQKRSVTVTKPIPLTFDLGHLAAFDANPLPPLTPQSLEETLHSTARDAAQLIINQILTTVELKSTQDGVYATLPDPITQLPREKPVPKPKEPTKWEQFAKKKGIAAKAKDGKLVYDEATGEWVSKWGYKGANKGVEDDWLVEVDERKQQDVNDNPRNLSRAERLERIRKNERQQKKNEKKAELGGASSSASGYKNRRR</sequence>
<feature type="compositionally biased region" description="Basic and acidic residues" evidence="6">
    <location>
        <begin position="90"/>
        <end position="102"/>
    </location>
</feature>
<reference evidence="7 8" key="1">
    <citation type="submission" date="2019-10" db="EMBL/GenBank/DDBJ databases">
        <authorList>
            <person name="Palmer J.M."/>
        </authorList>
    </citation>
    <scope>NUCLEOTIDE SEQUENCE [LARGE SCALE GENOMIC DNA]</scope>
    <source>
        <strain evidence="7 8">TWF694</strain>
    </source>
</reference>
<dbReference type="InterPro" id="IPR007023">
    <property type="entry name" value="Ribosom_reg"/>
</dbReference>
<comment type="function">
    <text evidence="5">Involved in ribosomal large subunit assembly.</text>
</comment>
<name>A0AAV9X8R0_9PEZI</name>
<proteinExistence type="inferred from homology"/>
<comment type="similarity">
    <text evidence="2 5">Belongs to the RRS1 family.</text>
</comment>
<evidence type="ECO:0000256" key="6">
    <source>
        <dbReference type="SAM" id="MobiDB-lite"/>
    </source>
</evidence>
<organism evidence="7 8">
    <name type="scientific">Orbilia ellipsospora</name>
    <dbReference type="NCBI Taxonomy" id="2528407"/>
    <lineage>
        <taxon>Eukaryota</taxon>
        <taxon>Fungi</taxon>
        <taxon>Dikarya</taxon>
        <taxon>Ascomycota</taxon>
        <taxon>Pezizomycotina</taxon>
        <taxon>Orbiliomycetes</taxon>
        <taxon>Orbiliales</taxon>
        <taxon>Orbiliaceae</taxon>
        <taxon>Orbilia</taxon>
    </lineage>
</organism>
<evidence type="ECO:0000256" key="1">
    <source>
        <dbReference type="ARBA" id="ARBA00004123"/>
    </source>
</evidence>
<evidence type="ECO:0000313" key="8">
    <source>
        <dbReference type="Proteomes" id="UP001365542"/>
    </source>
</evidence>
<dbReference type="AlphaFoldDB" id="A0AAV9X8R0"/>
<dbReference type="GO" id="GO:0005634">
    <property type="term" value="C:nucleus"/>
    <property type="evidence" value="ECO:0007669"/>
    <property type="project" value="UniProtKB-SubCell"/>
</dbReference>
<keyword evidence="3 5" id="KW-0690">Ribosome biogenesis</keyword>
<dbReference type="EMBL" id="JAVHJO010000008">
    <property type="protein sequence ID" value="KAK6538144.1"/>
    <property type="molecule type" value="Genomic_DNA"/>
</dbReference>
<accession>A0AAV9X8R0</accession>
<comment type="subcellular location">
    <subcellularLocation>
        <location evidence="1 5">Nucleus</location>
    </subcellularLocation>
</comment>
<feature type="region of interest" description="Disordered" evidence="6">
    <location>
        <begin position="155"/>
        <end position="207"/>
    </location>
</feature>
<evidence type="ECO:0000256" key="4">
    <source>
        <dbReference type="ARBA" id="ARBA00023242"/>
    </source>
</evidence>
<evidence type="ECO:0000256" key="3">
    <source>
        <dbReference type="ARBA" id="ARBA00022517"/>
    </source>
</evidence>
<evidence type="ECO:0000313" key="7">
    <source>
        <dbReference type="EMBL" id="KAK6538144.1"/>
    </source>
</evidence>
<feature type="compositionally biased region" description="Basic and acidic residues" evidence="6">
    <location>
        <begin position="168"/>
        <end position="191"/>
    </location>
</feature>
<gene>
    <name evidence="7" type="primary">RRS1</name>
    <name evidence="7" type="ORF">TWF694_011026</name>
</gene>
<feature type="region of interest" description="Disordered" evidence="6">
    <location>
        <begin position="82"/>
        <end position="102"/>
    </location>
</feature>
<dbReference type="Pfam" id="PF04939">
    <property type="entry name" value="RRS1"/>
    <property type="match status" value="1"/>
</dbReference>
<keyword evidence="8" id="KW-1185">Reference proteome</keyword>